<dbReference type="InterPro" id="IPR003509">
    <property type="entry name" value="UPF0102_YraN-like"/>
</dbReference>
<evidence type="ECO:0000313" key="4">
    <source>
        <dbReference type="EMBL" id="GAN78106.1"/>
    </source>
</evidence>
<dbReference type="InterPro" id="IPR011335">
    <property type="entry name" value="Restrct_endonuc-II-like"/>
</dbReference>
<dbReference type="HAMAP" id="MF_00048">
    <property type="entry name" value="UPF0102"/>
    <property type="match status" value="1"/>
</dbReference>
<dbReference type="Gene3D" id="3.40.1350.10">
    <property type="match status" value="1"/>
</dbReference>
<dbReference type="SUPFAM" id="SSF52980">
    <property type="entry name" value="Restriction endonuclease-like"/>
    <property type="match status" value="1"/>
</dbReference>
<evidence type="ECO:0000256" key="3">
    <source>
        <dbReference type="SAM" id="MobiDB-lite"/>
    </source>
</evidence>
<dbReference type="AlphaFoldDB" id="A0A0D6P9T9"/>
<evidence type="ECO:0000256" key="2">
    <source>
        <dbReference type="HAMAP-Rule" id="MF_00048"/>
    </source>
</evidence>
<gene>
    <name evidence="4" type="ORF">Asru_0622_02</name>
</gene>
<evidence type="ECO:0000256" key="1">
    <source>
        <dbReference type="ARBA" id="ARBA00006738"/>
    </source>
</evidence>
<dbReference type="RefSeq" id="WP_084623712.1">
    <property type="nucleotide sequence ID" value="NZ_BANB01000622.1"/>
</dbReference>
<reference evidence="4 5" key="1">
    <citation type="submission" date="2012-11" db="EMBL/GenBank/DDBJ databases">
        <title>Whole genome sequence of Acidisphaera rubrifaciens HS-AP3.</title>
        <authorList>
            <person name="Azuma Y."/>
            <person name="Higashiura N."/>
            <person name="Hirakawa H."/>
            <person name="Matsushita K."/>
        </authorList>
    </citation>
    <scope>NUCLEOTIDE SEQUENCE [LARGE SCALE GENOMIC DNA]</scope>
    <source>
        <strain evidence="4 5">HS-AP3</strain>
    </source>
</reference>
<dbReference type="Pfam" id="PF02021">
    <property type="entry name" value="UPF0102"/>
    <property type="match status" value="1"/>
</dbReference>
<dbReference type="InterPro" id="IPR011856">
    <property type="entry name" value="tRNA_endonuc-like_dom_sf"/>
</dbReference>
<dbReference type="GO" id="GO:0003676">
    <property type="term" value="F:nucleic acid binding"/>
    <property type="evidence" value="ECO:0007669"/>
    <property type="project" value="InterPro"/>
</dbReference>
<organism evidence="4 5">
    <name type="scientific">Acidisphaera rubrifaciens HS-AP3</name>
    <dbReference type="NCBI Taxonomy" id="1231350"/>
    <lineage>
        <taxon>Bacteria</taxon>
        <taxon>Pseudomonadati</taxon>
        <taxon>Pseudomonadota</taxon>
        <taxon>Alphaproteobacteria</taxon>
        <taxon>Acetobacterales</taxon>
        <taxon>Acetobacteraceae</taxon>
        <taxon>Acidisphaera</taxon>
    </lineage>
</organism>
<accession>A0A0D6P9T9</accession>
<dbReference type="PANTHER" id="PTHR34039:SF1">
    <property type="entry name" value="UPF0102 PROTEIN YRAN"/>
    <property type="match status" value="1"/>
</dbReference>
<evidence type="ECO:0000313" key="5">
    <source>
        <dbReference type="Proteomes" id="UP000032680"/>
    </source>
</evidence>
<keyword evidence="5" id="KW-1185">Reference proteome</keyword>
<sequence>MQTESGWAWRDGQAGYPPAATRSARTQARRARGAANHARGRRAEALARAALERDGWTVLGDRVRTPAGEIDLIAERDGMLGFIEVKARPTLAQAAASLTPRQQARLLDAAEIVLGEHPDWGAAGVRFDLLLVDRAGTVRRIADAFWRQ</sequence>
<dbReference type="Proteomes" id="UP000032680">
    <property type="component" value="Unassembled WGS sequence"/>
</dbReference>
<comment type="similarity">
    <text evidence="1 2">Belongs to the UPF0102 family.</text>
</comment>
<dbReference type="OrthoDB" id="9812968at2"/>
<proteinExistence type="inferred from homology"/>
<feature type="region of interest" description="Disordered" evidence="3">
    <location>
        <begin position="1"/>
        <end position="23"/>
    </location>
</feature>
<comment type="caution">
    <text evidence="4">The sequence shown here is derived from an EMBL/GenBank/DDBJ whole genome shotgun (WGS) entry which is preliminary data.</text>
</comment>
<dbReference type="EMBL" id="BANB01000622">
    <property type="protein sequence ID" value="GAN78106.1"/>
    <property type="molecule type" value="Genomic_DNA"/>
</dbReference>
<name>A0A0D6P9T9_9PROT</name>
<protein>
    <recommendedName>
        <fullName evidence="2">UPF0102 protein Asru_0622_02</fullName>
    </recommendedName>
</protein>
<dbReference type="PANTHER" id="PTHR34039">
    <property type="entry name" value="UPF0102 PROTEIN YRAN"/>
    <property type="match status" value="1"/>
</dbReference>